<feature type="compositionally biased region" description="Polar residues" evidence="1">
    <location>
        <begin position="614"/>
        <end position="632"/>
    </location>
</feature>
<feature type="compositionally biased region" description="Acidic residues" evidence="1">
    <location>
        <begin position="75"/>
        <end position="85"/>
    </location>
</feature>
<name>A0A316VEX8_9BASI</name>
<keyword evidence="3" id="KW-1185">Reference proteome</keyword>
<accession>A0A316VEX8</accession>
<feature type="compositionally biased region" description="Polar residues" evidence="1">
    <location>
        <begin position="494"/>
        <end position="510"/>
    </location>
</feature>
<protein>
    <submittedName>
        <fullName evidence="2">Uncharacterized protein</fullName>
    </submittedName>
</protein>
<feature type="compositionally biased region" description="Polar residues" evidence="1">
    <location>
        <begin position="345"/>
        <end position="361"/>
    </location>
</feature>
<feature type="compositionally biased region" description="Acidic residues" evidence="1">
    <location>
        <begin position="322"/>
        <end position="343"/>
    </location>
</feature>
<feature type="compositionally biased region" description="Acidic residues" evidence="1">
    <location>
        <begin position="761"/>
        <end position="776"/>
    </location>
</feature>
<dbReference type="GO" id="GO:0005096">
    <property type="term" value="F:GTPase activator activity"/>
    <property type="evidence" value="ECO:0007669"/>
    <property type="project" value="InterPro"/>
</dbReference>
<sequence>MSTPANIIDNPASPKVENWDDDEDLDFSNVDSRDALQLPSSRRQSIDLLVSQADDITGKSSEDDQIMNIVKEDLHDDEEEEEDQGDTLRVSDLTTETLAKLATYAKKKKADGTETAEASKDDDLANLNQASLQHLDDQHDEYKQIDQQDGGGDDWDEGLEIPNSFSLQSLKVRHSSSASEIDFETPSQTSASDATSLSITSDHQEDISADQSLRPLEGGKKDEGKTRELDTSASETPFHTFARNYQDNDEEDGFYLPDQMQALHLTANLGRGANRDDIERQSVISSHPSEEGWDSLSPSKHKQNQIDPSERGSAAGDLGNDVTEEDFDELDFDSFQNEQDDSGQPEGSQQKPLTLAQQLQARLNARKSSAKRGKGESGKEGTLSHGETELTSGLVITDDLDLSPSRLKARSLSSRLREAAHLRRKRQGEKQTQSSFLDHKSKHREQMENFDDQASIYSSSTKSSKDRLGVGRMIKRASSPILKGNKRSREGLPDSSSGTKSYVGQWTETLTNRFSTSRPSTPTRTLSPSGRVATQQAGSMGYAMPTAASLARLSPPQERDLRSSMLNASQAPKIMRKPRKPRKYGDGKELEDIADLPVPRSPSSKPEKAKGSKESAQSHQQQIARPNESTKGSSKHRKKKQPILIRNLGGSGSSSKMVGDMRWNPTLKKWEGNEQEGRDFENAIRGTGRPALISHLSFGPMKISSDAMSPPPPVIVSSSSTFNTALLTSPTAISSPSASLNVVGGMVFDPIKLCWKRQDGQEEEDPFEALADESGSDSDKDGLMDESVGTEEELRLRKMRQRTASAEALRIVRQSDPPIGTGDDSQLEGDYNDAGMHHSISQTIRSSVSFEKSKVADIPVHLKGKIPESVWNASIIAQRRHVQEMAGYRIREKGVSGSATPLSVSSTSTVTSPRPVSRGANPDRQRVQLLNREGPLYLIQSLSRMAARGT</sequence>
<feature type="region of interest" description="Disordered" evidence="1">
    <location>
        <begin position="894"/>
        <end position="926"/>
    </location>
</feature>
<dbReference type="EMBL" id="KZ819603">
    <property type="protein sequence ID" value="PWN34873.1"/>
    <property type="molecule type" value="Genomic_DNA"/>
</dbReference>
<feature type="region of interest" description="Disordered" evidence="1">
    <location>
        <begin position="759"/>
        <end position="785"/>
    </location>
</feature>
<feature type="compositionally biased region" description="Polar residues" evidence="1">
    <location>
        <begin position="163"/>
        <end position="201"/>
    </location>
</feature>
<dbReference type="RefSeq" id="XP_025355175.1">
    <property type="nucleotide sequence ID" value="XM_025498604.1"/>
</dbReference>
<feature type="compositionally biased region" description="Low complexity" evidence="1">
    <location>
        <begin position="402"/>
        <end position="414"/>
    </location>
</feature>
<dbReference type="GO" id="GO:1990334">
    <property type="term" value="C:Bfa1-Bub2 complex"/>
    <property type="evidence" value="ECO:0007669"/>
    <property type="project" value="InterPro"/>
</dbReference>
<feature type="region of interest" description="Disordered" evidence="1">
    <location>
        <begin position="550"/>
        <end position="660"/>
    </location>
</feature>
<dbReference type="GO" id="GO:0001100">
    <property type="term" value="P:negative regulation of exit from mitosis"/>
    <property type="evidence" value="ECO:0007669"/>
    <property type="project" value="InterPro"/>
</dbReference>
<dbReference type="PANTHER" id="PTHR35140">
    <property type="entry name" value="MITOTIC CHECK POINT PROTEIN BFA1"/>
    <property type="match status" value="1"/>
</dbReference>
<dbReference type="STRING" id="1280837.A0A316VEX8"/>
<feature type="region of interest" description="Disordered" evidence="1">
    <location>
        <begin position="1"/>
        <end position="26"/>
    </location>
</feature>
<dbReference type="GO" id="GO:0044732">
    <property type="term" value="C:mitotic spindle pole body"/>
    <property type="evidence" value="ECO:0007669"/>
    <property type="project" value="TreeGrafter"/>
</dbReference>
<feature type="compositionally biased region" description="Low complexity" evidence="1">
    <location>
        <begin position="511"/>
        <end position="529"/>
    </location>
</feature>
<feature type="region of interest" description="Disordered" evidence="1">
    <location>
        <begin position="105"/>
        <end position="537"/>
    </location>
</feature>
<dbReference type="Proteomes" id="UP000245771">
    <property type="component" value="Unassembled WGS sequence"/>
</dbReference>
<feature type="compositionally biased region" description="Basic and acidic residues" evidence="1">
    <location>
        <begin position="134"/>
        <end position="146"/>
    </location>
</feature>
<feature type="region of interest" description="Disordered" evidence="1">
    <location>
        <begin position="72"/>
        <end position="91"/>
    </location>
</feature>
<dbReference type="AlphaFoldDB" id="A0A316VEX8"/>
<reference evidence="2 3" key="1">
    <citation type="journal article" date="2018" name="Mol. Biol. Evol.">
        <title>Broad Genomic Sampling Reveals a Smut Pathogenic Ancestry of the Fungal Clade Ustilaginomycotina.</title>
        <authorList>
            <person name="Kijpornyongpan T."/>
            <person name="Mondo S.J."/>
            <person name="Barry K."/>
            <person name="Sandor L."/>
            <person name="Lee J."/>
            <person name="Lipzen A."/>
            <person name="Pangilinan J."/>
            <person name="LaButti K."/>
            <person name="Hainaut M."/>
            <person name="Henrissat B."/>
            <person name="Grigoriev I.V."/>
            <person name="Spatafora J.W."/>
            <person name="Aime M.C."/>
        </authorList>
    </citation>
    <scope>NUCLEOTIDE SEQUENCE [LARGE SCALE GENOMIC DNA]</scope>
    <source>
        <strain evidence="2 3">MCA 3882</strain>
    </source>
</reference>
<dbReference type="GeneID" id="37020385"/>
<organism evidence="2 3">
    <name type="scientific">Meira miltonrushii</name>
    <dbReference type="NCBI Taxonomy" id="1280837"/>
    <lineage>
        <taxon>Eukaryota</taxon>
        <taxon>Fungi</taxon>
        <taxon>Dikarya</taxon>
        <taxon>Basidiomycota</taxon>
        <taxon>Ustilaginomycotina</taxon>
        <taxon>Exobasidiomycetes</taxon>
        <taxon>Exobasidiales</taxon>
        <taxon>Brachybasidiaceae</taxon>
        <taxon>Meira</taxon>
    </lineage>
</organism>
<evidence type="ECO:0000313" key="3">
    <source>
        <dbReference type="Proteomes" id="UP000245771"/>
    </source>
</evidence>
<dbReference type="PANTHER" id="PTHR35140:SF1">
    <property type="entry name" value="MITOTIC CHECK POINT PROTEIN BFA1"/>
    <property type="match status" value="1"/>
</dbReference>
<gene>
    <name evidence="2" type="ORF">FA14DRAFT_160289</name>
</gene>
<dbReference type="OrthoDB" id="19159at2759"/>
<dbReference type="InParanoid" id="A0A316VEX8"/>
<feature type="compositionally biased region" description="Basic and acidic residues" evidence="1">
    <location>
        <begin position="217"/>
        <end position="230"/>
    </location>
</feature>
<feature type="compositionally biased region" description="Low complexity" evidence="1">
    <location>
        <begin position="895"/>
        <end position="917"/>
    </location>
</feature>
<proteinExistence type="predicted"/>
<evidence type="ECO:0000256" key="1">
    <source>
        <dbReference type="SAM" id="MobiDB-lite"/>
    </source>
</evidence>
<evidence type="ECO:0000313" key="2">
    <source>
        <dbReference type="EMBL" id="PWN34873.1"/>
    </source>
</evidence>
<dbReference type="InterPro" id="IPR034586">
    <property type="entry name" value="Bfa1/Byr4"/>
</dbReference>